<dbReference type="GO" id="GO:2000280">
    <property type="term" value="P:regulation of root development"/>
    <property type="evidence" value="ECO:0007669"/>
    <property type="project" value="TreeGrafter"/>
</dbReference>
<keyword evidence="6" id="KW-0732">Signal</keyword>
<evidence type="ECO:0000313" key="8">
    <source>
        <dbReference type="EMBL" id="CAA3021990.1"/>
    </source>
</evidence>
<keyword evidence="9" id="KW-1185">Reference proteome</keyword>
<evidence type="ECO:0000256" key="1">
    <source>
        <dbReference type="ARBA" id="ARBA00004271"/>
    </source>
</evidence>
<evidence type="ECO:0000256" key="3">
    <source>
        <dbReference type="ARBA" id="ARBA00022523"/>
    </source>
</evidence>
<keyword evidence="3" id="KW-0052">Apoplast</keyword>
<comment type="similarity">
    <text evidence="2">Belongs to the C-terminally encoded plant signaling peptide (CEP) family.</text>
</comment>
<dbReference type="GO" id="GO:1901371">
    <property type="term" value="P:regulation of leaf morphogenesis"/>
    <property type="evidence" value="ECO:0007669"/>
    <property type="project" value="TreeGrafter"/>
</dbReference>
<dbReference type="InterPro" id="IPR033250">
    <property type="entry name" value="CEP"/>
</dbReference>
<evidence type="ECO:0000313" key="9">
    <source>
        <dbReference type="Proteomes" id="UP000594638"/>
    </source>
</evidence>
<dbReference type="GO" id="GO:0048046">
    <property type="term" value="C:apoplast"/>
    <property type="evidence" value="ECO:0007669"/>
    <property type="project" value="UniProtKB-SubCell"/>
</dbReference>
<dbReference type="Proteomes" id="UP000594638">
    <property type="component" value="Unassembled WGS sequence"/>
</dbReference>
<evidence type="ECO:0000256" key="6">
    <source>
        <dbReference type="ARBA" id="ARBA00022729"/>
    </source>
</evidence>
<dbReference type="GO" id="GO:0006995">
    <property type="term" value="P:cellular response to nitrogen starvation"/>
    <property type="evidence" value="ECO:0007669"/>
    <property type="project" value="UniProtKB-ARBA"/>
</dbReference>
<dbReference type="AlphaFoldDB" id="A0A8S0UPC4"/>
<comment type="caution">
    <text evidence="8">The sequence shown here is derived from an EMBL/GenBank/DDBJ whole genome shotgun (WGS) entry which is preliminary data.</text>
</comment>
<reference evidence="8 9" key="1">
    <citation type="submission" date="2019-12" db="EMBL/GenBank/DDBJ databases">
        <authorList>
            <person name="Alioto T."/>
            <person name="Alioto T."/>
            <person name="Gomez Garrido J."/>
        </authorList>
    </citation>
    <scope>NUCLEOTIDE SEQUENCE [LARGE SCALE GENOMIC DNA]</scope>
</reference>
<proteinExistence type="inferred from homology"/>
<protein>
    <submittedName>
        <fullName evidence="8">Uncharacterized protein</fullName>
    </submittedName>
</protein>
<dbReference type="GO" id="GO:0005179">
    <property type="term" value="F:hormone activity"/>
    <property type="evidence" value="ECO:0007669"/>
    <property type="project" value="UniProtKB-KW"/>
</dbReference>
<evidence type="ECO:0000256" key="7">
    <source>
        <dbReference type="ARBA" id="ARBA00023278"/>
    </source>
</evidence>
<dbReference type="PANTHER" id="PTHR33348">
    <property type="entry name" value="PRECURSOR OF CEP5"/>
    <property type="match status" value="1"/>
</dbReference>
<dbReference type="EMBL" id="CACTIH010009062">
    <property type="protein sequence ID" value="CAA3021990.1"/>
    <property type="molecule type" value="Genomic_DNA"/>
</dbReference>
<organism evidence="8 9">
    <name type="scientific">Olea europaea subsp. europaea</name>
    <dbReference type="NCBI Taxonomy" id="158383"/>
    <lineage>
        <taxon>Eukaryota</taxon>
        <taxon>Viridiplantae</taxon>
        <taxon>Streptophyta</taxon>
        <taxon>Embryophyta</taxon>
        <taxon>Tracheophyta</taxon>
        <taxon>Spermatophyta</taxon>
        <taxon>Magnoliopsida</taxon>
        <taxon>eudicotyledons</taxon>
        <taxon>Gunneridae</taxon>
        <taxon>Pentapetalae</taxon>
        <taxon>asterids</taxon>
        <taxon>lamiids</taxon>
        <taxon>Lamiales</taxon>
        <taxon>Oleaceae</taxon>
        <taxon>Oleeae</taxon>
        <taxon>Olea</taxon>
    </lineage>
</organism>
<sequence length="167" mass="18375">MTSRPVKKMIDMPPFGLKLREEGKKHAIHPLIHIQQEFRYLLSNDWCFSCLQISLTEARQLKPFKKQEKHDFPATLTANASAQIVGQKSIPPPTNQKHEIDSSDAMGVNDFRPTSPGKCPGIGHSFLAQKDNVAVKTDVFRPTGAGPSIGIGLFPGDVGRKSFTPIA</sequence>
<comment type="subcellular location">
    <subcellularLocation>
        <location evidence="1">Secreted</location>
        <location evidence="1">Extracellular space</location>
        <location evidence="1">Apoplast</location>
    </subcellularLocation>
</comment>
<dbReference type="Gramene" id="OE9A095753T1">
    <property type="protein sequence ID" value="OE9A095753C1"/>
    <property type="gene ID" value="OE9A095753"/>
</dbReference>
<dbReference type="GO" id="GO:0048364">
    <property type="term" value="P:root development"/>
    <property type="evidence" value="ECO:0007669"/>
    <property type="project" value="InterPro"/>
</dbReference>
<evidence type="ECO:0000256" key="5">
    <source>
        <dbReference type="ARBA" id="ARBA00022702"/>
    </source>
</evidence>
<evidence type="ECO:0000256" key="4">
    <source>
        <dbReference type="ARBA" id="ARBA00022525"/>
    </source>
</evidence>
<accession>A0A8S0UPC4</accession>
<dbReference type="PANTHER" id="PTHR33348:SF3">
    <property type="entry name" value="PRECURSOR OF CEP1"/>
    <property type="match status" value="1"/>
</dbReference>
<name>A0A8S0UPC4_OLEEU</name>
<gene>
    <name evidence="8" type="ORF">OLEA9_A095753</name>
</gene>
<dbReference type="GO" id="GO:1902025">
    <property type="term" value="P:nitrate import"/>
    <property type="evidence" value="ECO:0007669"/>
    <property type="project" value="TreeGrafter"/>
</dbReference>
<keyword evidence="5" id="KW-0372">Hormone</keyword>
<keyword evidence="7" id="KW-0379">Hydroxylation</keyword>
<dbReference type="OrthoDB" id="913770at2759"/>
<evidence type="ECO:0000256" key="2">
    <source>
        <dbReference type="ARBA" id="ARBA00008963"/>
    </source>
</evidence>
<keyword evidence="4" id="KW-0964">Secreted</keyword>